<dbReference type="InterPro" id="IPR014710">
    <property type="entry name" value="RmlC-like_jellyroll"/>
</dbReference>
<gene>
    <name evidence="1" type="ORF">MNBD_ACTINO01-1449</name>
</gene>
<proteinExistence type="predicted"/>
<dbReference type="SUPFAM" id="SSF51182">
    <property type="entry name" value="RmlC-like cupins"/>
    <property type="match status" value="1"/>
</dbReference>
<evidence type="ECO:0008006" key="2">
    <source>
        <dbReference type="Google" id="ProtNLM"/>
    </source>
</evidence>
<sequence length="119" mass="13396">MKSNVEDLPIAHEVLGEMIRGQDWGGMTSAYMQYPTGLDFCPLLEGLERDHCQCPHWGFVLEGSIRVNYEDGTEEVVGADEIYYWPSGHTVVVDEAVRMIEFSPHDQMSQVLAHVVGKL</sequence>
<dbReference type="EMBL" id="UOEI01000209">
    <property type="protein sequence ID" value="VAV97486.1"/>
    <property type="molecule type" value="Genomic_DNA"/>
</dbReference>
<name>A0A3B0S9C3_9ZZZZ</name>
<dbReference type="AlphaFoldDB" id="A0A3B0S9C3"/>
<accession>A0A3B0S9C3</accession>
<evidence type="ECO:0000313" key="1">
    <source>
        <dbReference type="EMBL" id="VAV97486.1"/>
    </source>
</evidence>
<reference evidence="1" key="1">
    <citation type="submission" date="2018-06" db="EMBL/GenBank/DDBJ databases">
        <authorList>
            <person name="Zhirakovskaya E."/>
        </authorList>
    </citation>
    <scope>NUCLEOTIDE SEQUENCE</scope>
</reference>
<dbReference type="Gene3D" id="2.60.120.10">
    <property type="entry name" value="Jelly Rolls"/>
    <property type="match status" value="1"/>
</dbReference>
<organism evidence="1">
    <name type="scientific">hydrothermal vent metagenome</name>
    <dbReference type="NCBI Taxonomy" id="652676"/>
    <lineage>
        <taxon>unclassified sequences</taxon>
        <taxon>metagenomes</taxon>
        <taxon>ecological metagenomes</taxon>
    </lineage>
</organism>
<dbReference type="InterPro" id="IPR011051">
    <property type="entry name" value="RmlC_Cupin_sf"/>
</dbReference>
<protein>
    <recommendedName>
        <fullName evidence="2">Cupin domain-containing protein</fullName>
    </recommendedName>
</protein>